<accession>A0A974I002</accession>
<organism evidence="2 3">
    <name type="scientific">Xenopus laevis</name>
    <name type="common">African clawed frog</name>
    <dbReference type="NCBI Taxonomy" id="8355"/>
    <lineage>
        <taxon>Eukaryota</taxon>
        <taxon>Metazoa</taxon>
        <taxon>Chordata</taxon>
        <taxon>Craniata</taxon>
        <taxon>Vertebrata</taxon>
        <taxon>Euteleostomi</taxon>
        <taxon>Amphibia</taxon>
        <taxon>Batrachia</taxon>
        <taxon>Anura</taxon>
        <taxon>Pipoidea</taxon>
        <taxon>Pipidae</taxon>
        <taxon>Xenopodinae</taxon>
        <taxon>Xenopus</taxon>
        <taxon>Xenopus</taxon>
    </lineage>
</organism>
<name>A0A974I002_XENLA</name>
<protein>
    <recommendedName>
        <fullName evidence="4">Secreted protein</fullName>
    </recommendedName>
</protein>
<gene>
    <name evidence="2" type="ORF">XELAEV_18014012mg</name>
</gene>
<sequence length="70" mass="7793">MKSNTLIAIIVYLKMCITLNLNRGCGKVGHMRKEEGDSVTRNPLHLRNQDNACLYSSSSLNSIRVNPCAE</sequence>
<evidence type="ECO:0000313" key="3">
    <source>
        <dbReference type="Proteomes" id="UP000694892"/>
    </source>
</evidence>
<dbReference type="EMBL" id="CM004468">
    <property type="protein sequence ID" value="OCT96335.1"/>
    <property type="molecule type" value="Genomic_DNA"/>
</dbReference>
<feature type="chain" id="PRO_5037722887" description="Secreted protein" evidence="1">
    <location>
        <begin position="19"/>
        <end position="70"/>
    </location>
</feature>
<keyword evidence="1" id="KW-0732">Signal</keyword>
<reference evidence="3" key="1">
    <citation type="journal article" date="2016" name="Nature">
        <title>Genome evolution in the allotetraploid frog Xenopus laevis.</title>
        <authorList>
            <person name="Session A.M."/>
            <person name="Uno Y."/>
            <person name="Kwon T."/>
            <person name="Chapman J.A."/>
            <person name="Toyoda A."/>
            <person name="Takahashi S."/>
            <person name="Fukui A."/>
            <person name="Hikosaka A."/>
            <person name="Suzuki A."/>
            <person name="Kondo M."/>
            <person name="van Heeringen S.J."/>
            <person name="Quigley I."/>
            <person name="Heinz S."/>
            <person name="Ogino H."/>
            <person name="Ochi H."/>
            <person name="Hellsten U."/>
            <person name="Lyons J.B."/>
            <person name="Simakov O."/>
            <person name="Putnam N."/>
            <person name="Stites J."/>
            <person name="Kuroki Y."/>
            <person name="Tanaka T."/>
            <person name="Michiue T."/>
            <person name="Watanabe M."/>
            <person name="Bogdanovic O."/>
            <person name="Lister R."/>
            <person name="Georgiou G."/>
            <person name="Paranjpe S.S."/>
            <person name="van Kruijsbergen I."/>
            <person name="Shu S."/>
            <person name="Carlson J."/>
            <person name="Kinoshita T."/>
            <person name="Ohta Y."/>
            <person name="Mawaribuchi S."/>
            <person name="Jenkins J."/>
            <person name="Grimwood J."/>
            <person name="Schmutz J."/>
            <person name="Mitros T."/>
            <person name="Mozaffari S.V."/>
            <person name="Suzuki Y."/>
            <person name="Haramoto Y."/>
            <person name="Yamamoto T.S."/>
            <person name="Takagi C."/>
            <person name="Heald R."/>
            <person name="Miller K."/>
            <person name="Haudenschild C."/>
            <person name="Kitzman J."/>
            <person name="Nakayama T."/>
            <person name="Izutsu Y."/>
            <person name="Robert J."/>
            <person name="Fortriede J."/>
            <person name="Burns K."/>
            <person name="Lotay V."/>
            <person name="Karimi K."/>
            <person name="Yasuoka Y."/>
            <person name="Dichmann D.S."/>
            <person name="Flajnik M.F."/>
            <person name="Houston D.W."/>
            <person name="Shendure J."/>
            <person name="DuPasquier L."/>
            <person name="Vize P.D."/>
            <person name="Zorn A.M."/>
            <person name="Ito M."/>
            <person name="Marcotte E.M."/>
            <person name="Wallingford J.B."/>
            <person name="Ito Y."/>
            <person name="Asashima M."/>
            <person name="Ueno N."/>
            <person name="Matsuda Y."/>
            <person name="Veenstra G.J."/>
            <person name="Fujiyama A."/>
            <person name="Harland R.M."/>
            <person name="Taira M."/>
            <person name="Rokhsar D.S."/>
        </authorList>
    </citation>
    <scope>NUCLEOTIDE SEQUENCE [LARGE SCALE GENOMIC DNA]</scope>
    <source>
        <strain evidence="3">J</strain>
    </source>
</reference>
<feature type="signal peptide" evidence="1">
    <location>
        <begin position="1"/>
        <end position="18"/>
    </location>
</feature>
<evidence type="ECO:0000313" key="2">
    <source>
        <dbReference type="EMBL" id="OCT96335.1"/>
    </source>
</evidence>
<dbReference type="Proteomes" id="UP000694892">
    <property type="component" value="Chromosome 2L"/>
</dbReference>
<evidence type="ECO:0000256" key="1">
    <source>
        <dbReference type="SAM" id="SignalP"/>
    </source>
</evidence>
<dbReference type="AlphaFoldDB" id="A0A974I002"/>
<evidence type="ECO:0008006" key="4">
    <source>
        <dbReference type="Google" id="ProtNLM"/>
    </source>
</evidence>
<proteinExistence type="predicted"/>